<dbReference type="InterPro" id="IPR037719">
    <property type="entry name" value="AKAP10_AKB_dom"/>
</dbReference>
<dbReference type="AlphaFoldDB" id="A0A4W5N553"/>
<dbReference type="CDD" id="cd12804">
    <property type="entry name" value="AKAP10_AKB"/>
    <property type="match status" value="1"/>
</dbReference>
<dbReference type="GO" id="GO:0005886">
    <property type="term" value="C:plasma membrane"/>
    <property type="evidence" value="ECO:0007669"/>
    <property type="project" value="TreeGrafter"/>
</dbReference>
<dbReference type="Ensembl" id="ENSHHUT00000046754.1">
    <property type="protein sequence ID" value="ENSHHUP00000045088.1"/>
    <property type="gene ID" value="ENSHHUG00000027530.1"/>
</dbReference>
<dbReference type="PROSITE" id="PS50132">
    <property type="entry name" value="RGS"/>
    <property type="match status" value="3"/>
</dbReference>
<sequence length="641" mass="71034">MSFFRRKAKGKEPERPVEAKVNRAPTSPQSPSLSLRNHHAILEAAGPSHVAINAISANMDSFARGRTAILKKQPIHMEAAHFGDLGRSSVNYLASETRSRLSKTVDQILRDNVAMPYYIQFQEARGADHLVCFWLEAESFRSTSWSRVRAHSLNSVKHSTLAEPASTPVSPDPSSNSDMDLPSIPRPSSSRPLTPSPQDTNSSEGPTAQLVHRDSFSSVVDQRPGTPSRADTPTRQPSYRTGTSFKLQSTNALKELSDKLMKSIERDAVNIFTKYISPDAARPIPITEQLRNDIVAKICGEDGMVDPNCFVIAQSVVFSIMEQQHFSEFLRSHHFCKYQIEVLTSGSVFLADILFCESALFYFSEYMEKEDAVNVLQFWLAADNFQDQLAAKAGQYDGLEAQNDAMILYDKYFSLQATNPLGFGDSVRMEIESNICREGGPLPDCFTTPLRQAWTTMEKVYMPGFLSSNLYYKYLSDLINSVRADEFVLASAPGQVVASDGDRSTNATEGSQAQQGAKKVAAIKILKNFDEAITVDIASLDPESLYQRPYAGRMTFGKVNELGQFIREAEPEPDVKKSKGSMLSLAMKKLVQGNSDEAQEEMAWKIAKMIVNDVVHQAHHDSPGKSTKVSQSASIYNMVDS</sequence>
<dbReference type="SMART" id="SM00315">
    <property type="entry name" value="RGS"/>
    <property type="match status" value="2"/>
</dbReference>
<feature type="region of interest" description="Disordered" evidence="1">
    <location>
        <begin position="1"/>
        <end position="33"/>
    </location>
</feature>
<feature type="compositionally biased region" description="Low complexity" evidence="1">
    <location>
        <begin position="181"/>
        <end position="197"/>
    </location>
</feature>
<dbReference type="FunFam" id="1.10.167.10:FF:000019">
    <property type="entry name" value="A-kinase anchor protein 10, mitochondrial isoform X1"/>
    <property type="match status" value="1"/>
</dbReference>
<dbReference type="GeneTree" id="ENSGT00390000015077"/>
<evidence type="ECO:0000313" key="3">
    <source>
        <dbReference type="Ensembl" id="ENSHHUP00000045088.1"/>
    </source>
</evidence>
<dbReference type="CDD" id="cd08735">
    <property type="entry name" value="RGS_AKAP2_1"/>
    <property type="match status" value="1"/>
</dbReference>
<dbReference type="PANTHER" id="PTHR13155:SF1">
    <property type="entry name" value="A-KINASE ANCHOR PROTEIN 10, MITOCHONDRIAL"/>
    <property type="match status" value="1"/>
</dbReference>
<feature type="compositionally biased region" description="Polar residues" evidence="1">
    <location>
        <begin position="24"/>
        <end position="33"/>
    </location>
</feature>
<feature type="compositionally biased region" description="Polar residues" evidence="1">
    <location>
        <begin position="624"/>
        <end position="641"/>
    </location>
</feature>
<dbReference type="PANTHER" id="PTHR13155">
    <property type="entry name" value="A-KINASE ANCHOR PROTEINS"/>
    <property type="match status" value="1"/>
</dbReference>
<reference evidence="3" key="2">
    <citation type="submission" date="2025-08" db="UniProtKB">
        <authorList>
            <consortium name="Ensembl"/>
        </authorList>
    </citation>
    <scope>IDENTIFICATION</scope>
</reference>
<reference evidence="3" key="3">
    <citation type="submission" date="2025-09" db="UniProtKB">
        <authorList>
            <consortium name="Ensembl"/>
        </authorList>
    </citation>
    <scope>IDENTIFICATION</scope>
</reference>
<feature type="region of interest" description="Disordered" evidence="1">
    <location>
        <begin position="617"/>
        <end position="641"/>
    </location>
</feature>
<feature type="compositionally biased region" description="Basic and acidic residues" evidence="1">
    <location>
        <begin position="10"/>
        <end position="21"/>
    </location>
</feature>
<reference evidence="4" key="1">
    <citation type="submission" date="2018-06" db="EMBL/GenBank/DDBJ databases">
        <title>Genome assembly of Danube salmon.</title>
        <authorList>
            <person name="Macqueen D.J."/>
            <person name="Gundappa M.K."/>
        </authorList>
    </citation>
    <scope>NUCLEOTIDE SEQUENCE [LARGE SCALE GENOMIC DNA]</scope>
</reference>
<dbReference type="InterPro" id="IPR036305">
    <property type="entry name" value="RGS_sf"/>
</dbReference>
<dbReference type="STRING" id="62062.ENSHHUP00000045088"/>
<feature type="compositionally biased region" description="Polar residues" evidence="1">
    <location>
        <begin position="167"/>
        <end position="178"/>
    </location>
</feature>
<feature type="region of interest" description="Disordered" evidence="1">
    <location>
        <begin position="159"/>
        <end position="244"/>
    </location>
</feature>
<dbReference type="FunFam" id="1.10.167.10:FF:000005">
    <property type="entry name" value="Putative A-kinase anchor protein 10 mitochondrial"/>
    <property type="match status" value="1"/>
</dbReference>
<feature type="domain" description="RGS" evidence="2">
    <location>
        <begin position="104"/>
        <end position="143"/>
    </location>
</feature>
<proteinExistence type="predicted"/>
<dbReference type="SUPFAM" id="SSF48097">
    <property type="entry name" value="Regulator of G-protein signaling, RGS"/>
    <property type="match status" value="2"/>
</dbReference>
<keyword evidence="4" id="KW-1185">Reference proteome</keyword>
<dbReference type="GO" id="GO:0005739">
    <property type="term" value="C:mitochondrion"/>
    <property type="evidence" value="ECO:0007669"/>
    <property type="project" value="TreeGrafter"/>
</dbReference>
<name>A0A4W5N553_9TELE</name>
<organism evidence="3 4">
    <name type="scientific">Hucho hucho</name>
    <name type="common">huchen</name>
    <dbReference type="NCBI Taxonomy" id="62062"/>
    <lineage>
        <taxon>Eukaryota</taxon>
        <taxon>Metazoa</taxon>
        <taxon>Chordata</taxon>
        <taxon>Craniata</taxon>
        <taxon>Vertebrata</taxon>
        <taxon>Euteleostomi</taxon>
        <taxon>Actinopterygii</taxon>
        <taxon>Neopterygii</taxon>
        <taxon>Teleostei</taxon>
        <taxon>Protacanthopterygii</taxon>
        <taxon>Salmoniformes</taxon>
        <taxon>Salmonidae</taxon>
        <taxon>Salmoninae</taxon>
        <taxon>Hucho</taxon>
    </lineage>
</organism>
<dbReference type="Pfam" id="PF00615">
    <property type="entry name" value="RGS"/>
    <property type="match status" value="2"/>
</dbReference>
<dbReference type="GO" id="GO:0051018">
    <property type="term" value="F:protein kinase A binding"/>
    <property type="evidence" value="ECO:0007669"/>
    <property type="project" value="InterPro"/>
</dbReference>
<protein>
    <submittedName>
        <fullName evidence="3">A-kinase anchoring protein 10</fullName>
    </submittedName>
</protein>
<dbReference type="Gene3D" id="1.10.167.10">
    <property type="entry name" value="Regulator of G-protein Signalling 4, domain 2"/>
    <property type="match status" value="2"/>
</dbReference>
<feature type="domain" description="RGS" evidence="2">
    <location>
        <begin position="349"/>
        <end position="475"/>
    </location>
</feature>
<feature type="compositionally biased region" description="Polar residues" evidence="1">
    <location>
        <begin position="229"/>
        <end position="244"/>
    </location>
</feature>
<evidence type="ECO:0000313" key="4">
    <source>
        <dbReference type="Proteomes" id="UP000314982"/>
    </source>
</evidence>
<feature type="domain" description="RGS" evidence="2">
    <location>
        <begin position="266"/>
        <end position="339"/>
    </location>
</feature>
<dbReference type="InterPro" id="IPR052246">
    <property type="entry name" value="Cell_Polariz_PKAAnc"/>
</dbReference>
<evidence type="ECO:0000259" key="2">
    <source>
        <dbReference type="PROSITE" id="PS50132"/>
    </source>
</evidence>
<accession>A0A4W5N553</accession>
<dbReference type="GO" id="GO:0008104">
    <property type="term" value="P:intracellular protein localization"/>
    <property type="evidence" value="ECO:0007669"/>
    <property type="project" value="TreeGrafter"/>
</dbReference>
<evidence type="ECO:0000256" key="1">
    <source>
        <dbReference type="SAM" id="MobiDB-lite"/>
    </source>
</evidence>
<dbReference type="Proteomes" id="UP000314982">
    <property type="component" value="Unassembled WGS sequence"/>
</dbReference>
<dbReference type="CDD" id="cd08721">
    <property type="entry name" value="RGS_AKAP2_2"/>
    <property type="match status" value="1"/>
</dbReference>
<dbReference type="InterPro" id="IPR016137">
    <property type="entry name" value="RGS"/>
</dbReference>
<dbReference type="InterPro" id="IPR044926">
    <property type="entry name" value="RGS_subdomain_2"/>
</dbReference>